<dbReference type="AlphaFoldDB" id="A0A7X2C5V3"/>
<dbReference type="Proteomes" id="UP000489190">
    <property type="component" value="Unassembled WGS sequence"/>
</dbReference>
<dbReference type="Pfam" id="PF01475">
    <property type="entry name" value="FUR"/>
    <property type="match status" value="1"/>
</dbReference>
<keyword evidence="2" id="KW-0678">Repressor</keyword>
<dbReference type="GO" id="GO:0000976">
    <property type="term" value="F:transcription cis-regulatory region binding"/>
    <property type="evidence" value="ECO:0007669"/>
    <property type="project" value="TreeGrafter"/>
</dbReference>
<evidence type="ECO:0000256" key="6">
    <source>
        <dbReference type="ARBA" id="ARBA00023163"/>
    </source>
</evidence>
<dbReference type="SUPFAM" id="SSF46785">
    <property type="entry name" value="Winged helix' DNA-binding domain"/>
    <property type="match status" value="1"/>
</dbReference>
<comment type="cofactor">
    <cofactor evidence="7">
        <name>Zn(2+)</name>
        <dbReference type="ChEBI" id="CHEBI:29105"/>
    </cofactor>
    <text evidence="7">Binds 1 zinc ion per subunit.</text>
</comment>
<evidence type="ECO:0000256" key="2">
    <source>
        <dbReference type="ARBA" id="ARBA00022491"/>
    </source>
</evidence>
<dbReference type="RefSeq" id="WP_153330632.1">
    <property type="nucleotide sequence ID" value="NZ_WIWI01000092.1"/>
</dbReference>
<keyword evidence="5" id="KW-0238">DNA-binding</keyword>
<dbReference type="InterPro" id="IPR036388">
    <property type="entry name" value="WH-like_DNA-bd_sf"/>
</dbReference>
<keyword evidence="3 7" id="KW-0862">Zinc</keyword>
<dbReference type="PANTHER" id="PTHR33202:SF6">
    <property type="entry name" value="ZINC UPTAKE REGULATION PROTEIN"/>
    <property type="match status" value="1"/>
</dbReference>
<dbReference type="GO" id="GO:1900376">
    <property type="term" value="P:regulation of secondary metabolite biosynthetic process"/>
    <property type="evidence" value="ECO:0007669"/>
    <property type="project" value="TreeGrafter"/>
</dbReference>
<keyword evidence="7" id="KW-0479">Metal-binding</keyword>
<evidence type="ECO:0000256" key="5">
    <source>
        <dbReference type="ARBA" id="ARBA00023125"/>
    </source>
</evidence>
<comment type="similarity">
    <text evidence="1">Belongs to the Fur family.</text>
</comment>
<evidence type="ECO:0000256" key="4">
    <source>
        <dbReference type="ARBA" id="ARBA00023015"/>
    </source>
</evidence>
<evidence type="ECO:0000256" key="3">
    <source>
        <dbReference type="ARBA" id="ARBA00022833"/>
    </source>
</evidence>
<feature type="binding site" evidence="7">
    <location>
        <position position="81"/>
    </location>
    <ligand>
        <name>Zn(2+)</name>
        <dbReference type="ChEBI" id="CHEBI:29105"/>
    </ligand>
</feature>
<protein>
    <submittedName>
        <fullName evidence="8">Transcriptional repressor</fullName>
    </submittedName>
</protein>
<dbReference type="GO" id="GO:0005829">
    <property type="term" value="C:cytosol"/>
    <property type="evidence" value="ECO:0007669"/>
    <property type="project" value="TreeGrafter"/>
</dbReference>
<feature type="binding site" evidence="7">
    <location>
        <position position="84"/>
    </location>
    <ligand>
        <name>Zn(2+)</name>
        <dbReference type="ChEBI" id="CHEBI:29105"/>
    </ligand>
</feature>
<dbReference type="GO" id="GO:0008270">
    <property type="term" value="F:zinc ion binding"/>
    <property type="evidence" value="ECO:0007669"/>
    <property type="project" value="TreeGrafter"/>
</dbReference>
<proteinExistence type="inferred from homology"/>
<dbReference type="GO" id="GO:0003700">
    <property type="term" value="F:DNA-binding transcription factor activity"/>
    <property type="evidence" value="ECO:0007669"/>
    <property type="project" value="InterPro"/>
</dbReference>
<feature type="binding site" evidence="7">
    <location>
        <position position="121"/>
    </location>
    <ligand>
        <name>Zn(2+)</name>
        <dbReference type="ChEBI" id="CHEBI:29105"/>
    </ligand>
</feature>
<dbReference type="EMBL" id="WIWI01000092">
    <property type="protein sequence ID" value="MQT92226.1"/>
    <property type="molecule type" value="Genomic_DNA"/>
</dbReference>
<dbReference type="GO" id="GO:0045892">
    <property type="term" value="P:negative regulation of DNA-templated transcription"/>
    <property type="evidence" value="ECO:0007669"/>
    <property type="project" value="TreeGrafter"/>
</dbReference>
<keyword evidence="6" id="KW-0804">Transcription</keyword>
<name>A0A7X2C5V3_9PSED</name>
<organism evidence="8 9">
    <name type="scientific">Pseudomonas helleri</name>
    <dbReference type="NCBI Taxonomy" id="1608996"/>
    <lineage>
        <taxon>Bacteria</taxon>
        <taxon>Pseudomonadati</taxon>
        <taxon>Pseudomonadota</taxon>
        <taxon>Gammaproteobacteria</taxon>
        <taxon>Pseudomonadales</taxon>
        <taxon>Pseudomonadaceae</taxon>
        <taxon>Pseudomonas</taxon>
    </lineage>
</organism>
<dbReference type="InterPro" id="IPR036390">
    <property type="entry name" value="WH_DNA-bd_sf"/>
</dbReference>
<dbReference type="InterPro" id="IPR043135">
    <property type="entry name" value="Fur_C"/>
</dbReference>
<dbReference type="Gene3D" id="1.10.10.10">
    <property type="entry name" value="Winged helix-like DNA-binding domain superfamily/Winged helix DNA-binding domain"/>
    <property type="match status" value="1"/>
</dbReference>
<keyword evidence="4" id="KW-0805">Transcription regulation</keyword>
<dbReference type="Gene3D" id="3.30.1490.190">
    <property type="match status" value="1"/>
</dbReference>
<comment type="caution">
    <text evidence="8">The sequence shown here is derived from an EMBL/GenBank/DDBJ whole genome shotgun (WGS) entry which is preliminary data.</text>
</comment>
<dbReference type="InterPro" id="IPR002481">
    <property type="entry name" value="FUR"/>
</dbReference>
<gene>
    <name evidence="8" type="ORF">GHO39_24290</name>
</gene>
<evidence type="ECO:0000256" key="1">
    <source>
        <dbReference type="ARBA" id="ARBA00007957"/>
    </source>
</evidence>
<evidence type="ECO:0000313" key="9">
    <source>
        <dbReference type="Proteomes" id="UP000489190"/>
    </source>
</evidence>
<accession>A0A7X2C5V3</accession>
<evidence type="ECO:0000313" key="8">
    <source>
        <dbReference type="EMBL" id="MQT92226.1"/>
    </source>
</evidence>
<dbReference type="PANTHER" id="PTHR33202">
    <property type="entry name" value="ZINC UPTAKE REGULATION PROTEIN"/>
    <property type="match status" value="1"/>
</dbReference>
<feature type="binding site" evidence="7">
    <location>
        <position position="124"/>
    </location>
    <ligand>
        <name>Zn(2+)</name>
        <dbReference type="ChEBI" id="CHEBI:29105"/>
    </ligand>
</feature>
<sequence length="133" mass="14637">MQLTTNQQRVLATLQQSSKPLSAYKILESLKGEGFNAPTQIYRALGHLAEHGLVHRLESLNAYVKCELPSSCEGVRAFAICDSCGQVDEFVVPSLNRYLGTWMKQNVFSLGNSIIELHGKCATCSKLDYPSDG</sequence>
<evidence type="ECO:0000256" key="7">
    <source>
        <dbReference type="PIRSR" id="PIRSR602481-1"/>
    </source>
</evidence>
<reference evidence="8 9" key="1">
    <citation type="submission" date="2019-10" db="EMBL/GenBank/DDBJ databases">
        <title>Evaluation of single-gene subtyping targets for Pseudomonas.</title>
        <authorList>
            <person name="Reichler S.J."/>
            <person name="Orsi R.H."/>
            <person name="Wiedmann M."/>
            <person name="Martin N.H."/>
            <person name="Murphy S.I."/>
        </authorList>
    </citation>
    <scope>NUCLEOTIDE SEQUENCE [LARGE SCALE GENOMIC DNA]</scope>
    <source>
        <strain evidence="8 9">FSL R10-3254</strain>
    </source>
</reference>